<evidence type="ECO:0000256" key="6">
    <source>
        <dbReference type="ARBA" id="ARBA00022737"/>
    </source>
</evidence>
<dbReference type="Pfam" id="PF00028">
    <property type="entry name" value="Cadherin"/>
    <property type="match status" value="5"/>
</dbReference>
<dbReference type="Gene3D" id="2.60.40.60">
    <property type="entry name" value="Cadherins"/>
    <property type="match status" value="6"/>
</dbReference>
<feature type="domain" description="Cadherin" evidence="15">
    <location>
        <begin position="348"/>
        <end position="452"/>
    </location>
</feature>
<organism evidence="16 17">
    <name type="scientific">Pleurodeles waltl</name>
    <name type="common">Iberian ribbed newt</name>
    <dbReference type="NCBI Taxonomy" id="8319"/>
    <lineage>
        <taxon>Eukaryota</taxon>
        <taxon>Metazoa</taxon>
        <taxon>Chordata</taxon>
        <taxon>Craniata</taxon>
        <taxon>Vertebrata</taxon>
        <taxon>Euteleostomi</taxon>
        <taxon>Amphibia</taxon>
        <taxon>Batrachia</taxon>
        <taxon>Caudata</taxon>
        <taxon>Salamandroidea</taxon>
        <taxon>Salamandridae</taxon>
        <taxon>Pleurodelinae</taxon>
        <taxon>Pleurodeles</taxon>
    </lineage>
</organism>
<dbReference type="FunFam" id="2.60.40.60:FF:000002">
    <property type="entry name" value="Protocadherin alpha 2"/>
    <property type="match status" value="1"/>
</dbReference>
<feature type="signal peptide" evidence="14">
    <location>
        <begin position="1"/>
        <end position="28"/>
    </location>
</feature>
<dbReference type="CDD" id="cd11304">
    <property type="entry name" value="Cadherin_repeat"/>
    <property type="match status" value="6"/>
</dbReference>
<evidence type="ECO:0000313" key="17">
    <source>
        <dbReference type="Proteomes" id="UP001066276"/>
    </source>
</evidence>
<dbReference type="InterPro" id="IPR013164">
    <property type="entry name" value="Cadherin_N"/>
</dbReference>
<dbReference type="InterPro" id="IPR020894">
    <property type="entry name" value="Cadherin_CS"/>
</dbReference>
<dbReference type="SMART" id="SM00112">
    <property type="entry name" value="CA"/>
    <property type="match status" value="5"/>
</dbReference>
<keyword evidence="5 14" id="KW-0732">Signal</keyword>
<dbReference type="InterPro" id="IPR015919">
    <property type="entry name" value="Cadherin-like_sf"/>
</dbReference>
<evidence type="ECO:0000256" key="3">
    <source>
        <dbReference type="ARBA" id="ARBA00022475"/>
    </source>
</evidence>
<dbReference type="GO" id="GO:0007156">
    <property type="term" value="P:homophilic cell adhesion via plasma membrane adhesion molecules"/>
    <property type="evidence" value="ECO:0007669"/>
    <property type="project" value="InterPro"/>
</dbReference>
<dbReference type="FunFam" id="2.60.40.60:FF:000004">
    <property type="entry name" value="Protocadherin 1 gamma 2"/>
    <property type="match status" value="1"/>
</dbReference>
<protein>
    <recommendedName>
        <fullName evidence="15">Cadherin domain-containing protein</fullName>
    </recommendedName>
</protein>
<evidence type="ECO:0000256" key="10">
    <source>
        <dbReference type="ARBA" id="ARBA00023136"/>
    </source>
</evidence>
<evidence type="ECO:0000256" key="7">
    <source>
        <dbReference type="ARBA" id="ARBA00022837"/>
    </source>
</evidence>
<dbReference type="PROSITE" id="PS50268">
    <property type="entry name" value="CADHERIN_2"/>
    <property type="match status" value="6"/>
</dbReference>
<dbReference type="GO" id="GO:0005886">
    <property type="term" value="C:plasma membrane"/>
    <property type="evidence" value="ECO:0007669"/>
    <property type="project" value="UniProtKB-SubCell"/>
</dbReference>
<feature type="domain" description="Cadherin" evidence="15">
    <location>
        <begin position="453"/>
        <end position="560"/>
    </location>
</feature>
<evidence type="ECO:0000256" key="14">
    <source>
        <dbReference type="SAM" id="SignalP"/>
    </source>
</evidence>
<dbReference type="FunFam" id="2.60.40.60:FF:000001">
    <property type="entry name" value="Protocadherin alpha 2"/>
    <property type="match status" value="1"/>
</dbReference>
<dbReference type="InterPro" id="IPR050174">
    <property type="entry name" value="Protocadherin/Cadherin-CA"/>
</dbReference>
<dbReference type="FunFam" id="2.60.40.60:FF:000129">
    <property type="entry name" value="protocadherin alpha-C2 isoform X1"/>
    <property type="match status" value="1"/>
</dbReference>
<keyword evidence="6" id="KW-0677">Repeat</keyword>
<dbReference type="GO" id="GO:0005509">
    <property type="term" value="F:calcium ion binding"/>
    <property type="evidence" value="ECO:0007669"/>
    <property type="project" value="UniProtKB-UniRule"/>
</dbReference>
<dbReference type="PANTHER" id="PTHR24028:SF234">
    <property type="entry name" value="PROTOCADHERIN GAMMA-A3"/>
    <property type="match status" value="1"/>
</dbReference>
<evidence type="ECO:0000256" key="11">
    <source>
        <dbReference type="ARBA" id="ARBA00023180"/>
    </source>
</evidence>
<keyword evidence="3" id="KW-1003">Cell membrane</keyword>
<evidence type="ECO:0000256" key="9">
    <source>
        <dbReference type="ARBA" id="ARBA00022989"/>
    </source>
</evidence>
<evidence type="ECO:0000256" key="5">
    <source>
        <dbReference type="ARBA" id="ARBA00022729"/>
    </source>
</evidence>
<evidence type="ECO:0000256" key="13">
    <source>
        <dbReference type="SAM" id="Phobius"/>
    </source>
</evidence>
<keyword evidence="11" id="KW-0325">Glycoprotein</keyword>
<sequence>MMVGSQTHSAPIWRSLFWFSIAWAVAAAQIRYSIHEEMKEGSFVGNIVKDLGLTVEEISVRRVRLVSTGKSQHFAFSSRNGFVYINDQIDRERICAHASPCLLHFELIAESPMALYRAEVEVRDINDNDPRFLNDEMELEISEIAAVGTALSLPRASDPDEGWFSVSTYSLGENEYFELEEKGVTDEKKQAQLVLQKPLDREDVAVHRLILTATDGGDPARSGTLQIRVVVLDINDNPPVFTQSLYKVSVREDEAQGTLLTTVRATDADEGSNAEVNYHLLGSHPETSIPIFKLNSQTGNIFLDGKLDFEDTKFYEIEIEAKGNGGLVGQSKMLVEVVDINDNPPQITITSFSNSVSEDCTPGTVIAIFNVYDADSRENGQITCSISENLPFQLKTSFDHYYTLVTGHSLDREEASEYQILITAEDCGEPVLSATHVLTLEISDINDNPPVFENPSYTIFVKENNPTATSIFSVKAIDLDWDHNSQISYSLIHDFKDNPSSYVSVNADTGIIYALRSFDYEQCSEFTLHVKAQDRGSPPLSANTTVILYIVDQNDNSPQILYPSLPTDGSTGVELAPPSSVPGQLVSKVVAVDADSGQNAWLSYQIQKASENGLFTVNLYNGEIRTARAFQEKDALRQNVVVLVKDHGRPSLSTSVTVSVLLSDSIPEILSDENNTKSAKEEINTNLTLFLVISIVFISCLFLLLLIVLLAKRLMKLKESKHFKSTSLKRADRPSS</sequence>
<dbReference type="PROSITE" id="PS00232">
    <property type="entry name" value="CADHERIN_1"/>
    <property type="match status" value="3"/>
</dbReference>
<dbReference type="Pfam" id="PF08266">
    <property type="entry name" value="Cadherin_2"/>
    <property type="match status" value="1"/>
</dbReference>
<gene>
    <name evidence="16" type="ORF">NDU88_006452</name>
</gene>
<proteinExistence type="predicted"/>
<feature type="chain" id="PRO_5043372709" description="Cadherin domain-containing protein" evidence="14">
    <location>
        <begin position="29"/>
        <end position="736"/>
    </location>
</feature>
<dbReference type="InterPro" id="IPR032455">
    <property type="entry name" value="Cadherin_C"/>
</dbReference>
<dbReference type="Proteomes" id="UP001066276">
    <property type="component" value="Chromosome 7"/>
</dbReference>
<keyword evidence="10 13" id="KW-0472">Membrane</keyword>
<feature type="domain" description="Cadherin" evidence="15">
    <location>
        <begin position="577"/>
        <end position="664"/>
    </location>
</feature>
<keyword evidence="7 12" id="KW-0106">Calcium</keyword>
<evidence type="ECO:0000256" key="4">
    <source>
        <dbReference type="ARBA" id="ARBA00022692"/>
    </source>
</evidence>
<accession>A0AAV7PLU4</accession>
<dbReference type="PRINTS" id="PR00205">
    <property type="entry name" value="CADHERIN"/>
</dbReference>
<reference evidence="16" key="1">
    <citation type="journal article" date="2022" name="bioRxiv">
        <title>Sequencing and chromosome-scale assembly of the giantPleurodeles waltlgenome.</title>
        <authorList>
            <person name="Brown T."/>
            <person name="Elewa A."/>
            <person name="Iarovenko S."/>
            <person name="Subramanian E."/>
            <person name="Araus A.J."/>
            <person name="Petzold A."/>
            <person name="Susuki M."/>
            <person name="Suzuki K.-i.T."/>
            <person name="Hayashi T."/>
            <person name="Toyoda A."/>
            <person name="Oliveira C."/>
            <person name="Osipova E."/>
            <person name="Leigh N.D."/>
            <person name="Simon A."/>
            <person name="Yun M.H."/>
        </authorList>
    </citation>
    <scope>NUCLEOTIDE SEQUENCE</scope>
    <source>
        <strain evidence="16">20211129_DDA</strain>
        <tissue evidence="16">Liver</tissue>
    </source>
</reference>
<keyword evidence="17" id="KW-1185">Reference proteome</keyword>
<comment type="function">
    <text evidence="1">Potential calcium-dependent cell-adhesion protein. May be involved in the establishment and maintenance of specific neuronal connections in the brain.</text>
</comment>
<dbReference type="Pfam" id="PF16492">
    <property type="entry name" value="Cadherin_C_2"/>
    <property type="match status" value="1"/>
</dbReference>
<evidence type="ECO:0000256" key="12">
    <source>
        <dbReference type="PROSITE-ProRule" id="PRU00043"/>
    </source>
</evidence>
<comment type="subcellular location">
    <subcellularLocation>
        <location evidence="2">Cell membrane</location>
        <topology evidence="2">Single-pass type I membrane protein</topology>
    </subcellularLocation>
</comment>
<dbReference type="FunFam" id="2.60.40.60:FF:000007">
    <property type="entry name" value="Protocadherin alpha 2"/>
    <property type="match status" value="1"/>
</dbReference>
<feature type="domain" description="Cadherin" evidence="15">
    <location>
        <begin position="242"/>
        <end position="347"/>
    </location>
</feature>
<evidence type="ECO:0000256" key="1">
    <source>
        <dbReference type="ARBA" id="ARBA00003436"/>
    </source>
</evidence>
<dbReference type="AlphaFoldDB" id="A0AAV7PLU4"/>
<evidence type="ECO:0000256" key="8">
    <source>
        <dbReference type="ARBA" id="ARBA00022889"/>
    </source>
</evidence>
<keyword evidence="8" id="KW-0130">Cell adhesion</keyword>
<feature type="domain" description="Cadherin" evidence="15">
    <location>
        <begin position="133"/>
        <end position="241"/>
    </location>
</feature>
<evidence type="ECO:0000259" key="15">
    <source>
        <dbReference type="PROSITE" id="PS50268"/>
    </source>
</evidence>
<keyword evidence="4 13" id="KW-0812">Transmembrane</keyword>
<name>A0AAV7PLU4_PLEWA</name>
<dbReference type="InterPro" id="IPR002126">
    <property type="entry name" value="Cadherin-like_dom"/>
</dbReference>
<feature type="transmembrane region" description="Helical" evidence="13">
    <location>
        <begin position="687"/>
        <end position="711"/>
    </location>
</feature>
<dbReference type="SUPFAM" id="SSF49313">
    <property type="entry name" value="Cadherin-like"/>
    <property type="match status" value="6"/>
</dbReference>
<comment type="caution">
    <text evidence="16">The sequence shown here is derived from an EMBL/GenBank/DDBJ whole genome shotgun (WGS) entry which is preliminary data.</text>
</comment>
<dbReference type="EMBL" id="JANPWB010000011">
    <property type="protein sequence ID" value="KAJ1128065.1"/>
    <property type="molecule type" value="Genomic_DNA"/>
</dbReference>
<evidence type="ECO:0000313" key="16">
    <source>
        <dbReference type="EMBL" id="KAJ1128065.1"/>
    </source>
</evidence>
<evidence type="ECO:0000256" key="2">
    <source>
        <dbReference type="ARBA" id="ARBA00004251"/>
    </source>
</evidence>
<keyword evidence="9 13" id="KW-1133">Transmembrane helix</keyword>
<dbReference type="PANTHER" id="PTHR24028">
    <property type="entry name" value="CADHERIN-87A"/>
    <property type="match status" value="1"/>
</dbReference>
<dbReference type="FunFam" id="2.60.40.60:FF:000006">
    <property type="entry name" value="Protocadherin alpha 2"/>
    <property type="match status" value="1"/>
</dbReference>
<feature type="domain" description="Cadherin" evidence="15">
    <location>
        <begin position="28"/>
        <end position="132"/>
    </location>
</feature>